<organism evidence="2 3">
    <name type="scientific">Tenggerimyces flavus</name>
    <dbReference type="NCBI Taxonomy" id="1708749"/>
    <lineage>
        <taxon>Bacteria</taxon>
        <taxon>Bacillati</taxon>
        <taxon>Actinomycetota</taxon>
        <taxon>Actinomycetes</taxon>
        <taxon>Propionibacteriales</taxon>
        <taxon>Nocardioidaceae</taxon>
        <taxon>Tenggerimyces</taxon>
    </lineage>
</organism>
<evidence type="ECO:0000259" key="1">
    <source>
        <dbReference type="Pfam" id="PF21806"/>
    </source>
</evidence>
<sequence length="183" mass="20781">MTLLDPAAFGAFVESYQFTAYRLENRESYSSPPQAKLDAFLVGELHDESWLDDWLGLVVRKKVLGAQMERVRVVSEPWSDYTRLGLHLSRLNVAAGEDIRYLARSQADKLGLPDFDYWLIDGDRACTLRFAADGAFLGGELLDDPATIVELHHYREIARHHALPRAAYLMHAVSHDQTSHEQK</sequence>
<name>A0ABV7YCP3_9ACTN</name>
<comment type="caution">
    <text evidence="2">The sequence shown here is derived from an EMBL/GenBank/DDBJ whole genome shotgun (WGS) entry which is preliminary data.</text>
</comment>
<keyword evidence="3" id="KW-1185">Reference proteome</keyword>
<feature type="domain" description="DUF6879" evidence="1">
    <location>
        <begin position="8"/>
        <end position="169"/>
    </location>
</feature>
<dbReference type="EMBL" id="JBHRZH010000012">
    <property type="protein sequence ID" value="MFC3762119.1"/>
    <property type="molecule type" value="Genomic_DNA"/>
</dbReference>
<proteinExistence type="predicted"/>
<dbReference type="InterPro" id="IPR049244">
    <property type="entry name" value="DUF6879"/>
</dbReference>
<reference evidence="3" key="1">
    <citation type="journal article" date="2019" name="Int. J. Syst. Evol. Microbiol.">
        <title>The Global Catalogue of Microorganisms (GCM) 10K type strain sequencing project: providing services to taxonomists for standard genome sequencing and annotation.</title>
        <authorList>
            <consortium name="The Broad Institute Genomics Platform"/>
            <consortium name="The Broad Institute Genome Sequencing Center for Infectious Disease"/>
            <person name="Wu L."/>
            <person name="Ma J."/>
        </authorList>
    </citation>
    <scope>NUCLEOTIDE SEQUENCE [LARGE SCALE GENOMIC DNA]</scope>
    <source>
        <strain evidence="3">CGMCC 4.7241</strain>
    </source>
</reference>
<gene>
    <name evidence="2" type="ORF">ACFOUW_14855</name>
</gene>
<dbReference type="Proteomes" id="UP001595699">
    <property type="component" value="Unassembled WGS sequence"/>
</dbReference>
<accession>A0ABV7YCP3</accession>
<protein>
    <submittedName>
        <fullName evidence="2">DUF6879 family protein</fullName>
    </submittedName>
</protein>
<evidence type="ECO:0000313" key="3">
    <source>
        <dbReference type="Proteomes" id="UP001595699"/>
    </source>
</evidence>
<dbReference type="Pfam" id="PF21806">
    <property type="entry name" value="DUF6879"/>
    <property type="match status" value="1"/>
</dbReference>
<dbReference type="RefSeq" id="WP_205120663.1">
    <property type="nucleotide sequence ID" value="NZ_JAFBCM010000001.1"/>
</dbReference>
<evidence type="ECO:0000313" key="2">
    <source>
        <dbReference type="EMBL" id="MFC3762119.1"/>
    </source>
</evidence>